<keyword evidence="5 8" id="KW-0812">Transmembrane</keyword>
<protein>
    <recommendedName>
        <fullName evidence="8">Bcr/CflA family efflux transporter</fullName>
    </recommendedName>
</protein>
<gene>
    <name evidence="10" type="ORF">HH303_11420</name>
</gene>
<dbReference type="InterPro" id="IPR004812">
    <property type="entry name" value="Efflux_drug-R_Bcr/CmlA"/>
</dbReference>
<dbReference type="SUPFAM" id="SSF103473">
    <property type="entry name" value="MFS general substrate transporter"/>
    <property type="match status" value="1"/>
</dbReference>
<sequence length="393" mass="40457">MMFRKPAPTAAPVSVLLVLMVAMGPISTDLYLPALPAIQAAFSADVAGVQLTLSIYLGTFAICQILFGPLSDRFGRRSVMMGGMAIYFAASLVCVFAPSLEILILGRFLQALGACAGPVIARAIVRDIHGPEAAGRALARIAAAMGIAPLIGPVLGGYLTAQFGWQSCFVLTSIAGGMVLVGGFLLMSETNPYLDATATAPRQLMRNIGGLLRDRRFVGYTLAGTASYCGLFCFISGSSFVFIGILGVPAEVFGFCFSAAVVGFIAGAQIAGHMSNRQRALTIGTLFNGVFGVALLIPVLAGIETVWTILVPMVLYLIGMGLVLPHAQAGAVGDFGRIAGTASSLFGTVQYAIAAVVGVVVGLFLDGSALPMALGIALSGIAAIVAHFGLTRA</sequence>
<dbReference type="PANTHER" id="PTHR43124">
    <property type="entry name" value="PURINE EFFLUX PUMP PBUE"/>
    <property type="match status" value="1"/>
</dbReference>
<dbReference type="PANTHER" id="PTHR43124:SF3">
    <property type="entry name" value="CHLORAMPHENICOL EFFLUX PUMP RV0191"/>
    <property type="match status" value="1"/>
</dbReference>
<feature type="transmembrane region" description="Helical" evidence="8">
    <location>
        <begin position="252"/>
        <end position="271"/>
    </location>
</feature>
<dbReference type="InterPro" id="IPR011701">
    <property type="entry name" value="MFS"/>
</dbReference>
<feature type="transmembrane region" description="Helical" evidence="8">
    <location>
        <begin position="137"/>
        <end position="158"/>
    </location>
</feature>
<feature type="transmembrane region" description="Helical" evidence="8">
    <location>
        <begin position="47"/>
        <end position="67"/>
    </location>
</feature>
<evidence type="ECO:0000259" key="9">
    <source>
        <dbReference type="PROSITE" id="PS50850"/>
    </source>
</evidence>
<dbReference type="InterPro" id="IPR036259">
    <property type="entry name" value="MFS_trans_sf"/>
</dbReference>
<evidence type="ECO:0000256" key="6">
    <source>
        <dbReference type="ARBA" id="ARBA00022989"/>
    </source>
</evidence>
<keyword evidence="7 8" id="KW-0472">Membrane</keyword>
<feature type="transmembrane region" description="Helical" evidence="8">
    <location>
        <begin position="371"/>
        <end position="390"/>
    </location>
</feature>
<dbReference type="CDD" id="cd17320">
    <property type="entry name" value="MFS_MdfA_MDR_like"/>
    <property type="match status" value="1"/>
</dbReference>
<feature type="transmembrane region" description="Helical" evidence="8">
    <location>
        <begin position="104"/>
        <end position="125"/>
    </location>
</feature>
<evidence type="ECO:0000256" key="7">
    <source>
        <dbReference type="ARBA" id="ARBA00023136"/>
    </source>
</evidence>
<evidence type="ECO:0000256" key="2">
    <source>
        <dbReference type="ARBA" id="ARBA00006236"/>
    </source>
</evidence>
<evidence type="ECO:0000256" key="8">
    <source>
        <dbReference type="RuleBase" id="RU365088"/>
    </source>
</evidence>
<dbReference type="Gene3D" id="1.20.1720.10">
    <property type="entry name" value="Multidrug resistance protein D"/>
    <property type="match status" value="1"/>
</dbReference>
<evidence type="ECO:0000256" key="1">
    <source>
        <dbReference type="ARBA" id="ARBA00004651"/>
    </source>
</evidence>
<dbReference type="PROSITE" id="PS50850">
    <property type="entry name" value="MFS"/>
    <property type="match status" value="1"/>
</dbReference>
<comment type="caution">
    <text evidence="8">Lacks conserved residue(s) required for the propagation of feature annotation.</text>
</comment>
<evidence type="ECO:0000256" key="4">
    <source>
        <dbReference type="ARBA" id="ARBA00022475"/>
    </source>
</evidence>
<name>A0A7Y0E267_9PROT</name>
<comment type="subcellular location">
    <subcellularLocation>
        <location evidence="8">Cell inner membrane</location>
        <topology evidence="8">Multi-pass membrane protein</topology>
    </subcellularLocation>
    <subcellularLocation>
        <location evidence="1">Cell membrane</location>
        <topology evidence="1">Multi-pass membrane protein</topology>
    </subcellularLocation>
</comment>
<feature type="transmembrane region" description="Helical" evidence="8">
    <location>
        <begin position="164"/>
        <end position="186"/>
    </location>
</feature>
<feature type="domain" description="Major facilitator superfamily (MFS) profile" evidence="9">
    <location>
        <begin position="13"/>
        <end position="393"/>
    </location>
</feature>
<dbReference type="GO" id="GO:0005886">
    <property type="term" value="C:plasma membrane"/>
    <property type="evidence" value="ECO:0007669"/>
    <property type="project" value="UniProtKB-SubCell"/>
</dbReference>
<dbReference type="PRINTS" id="PR01035">
    <property type="entry name" value="TCRTETA"/>
</dbReference>
<reference evidence="10 11" key="1">
    <citation type="submission" date="2020-04" db="EMBL/GenBank/DDBJ databases">
        <title>Rhodospirillaceae bacterium KN72 isolated from deep sea.</title>
        <authorList>
            <person name="Zhang D.-C."/>
        </authorList>
    </citation>
    <scope>NUCLEOTIDE SEQUENCE [LARGE SCALE GENOMIC DNA]</scope>
    <source>
        <strain evidence="10 11">KN72</strain>
    </source>
</reference>
<dbReference type="InterPro" id="IPR001958">
    <property type="entry name" value="Tet-R_TetA/multi-R_MdtG-like"/>
</dbReference>
<keyword evidence="3 8" id="KW-0813">Transport</keyword>
<feature type="transmembrane region" description="Helical" evidence="8">
    <location>
        <begin position="280"/>
        <end position="300"/>
    </location>
</feature>
<dbReference type="InterPro" id="IPR050189">
    <property type="entry name" value="MFS_Efflux_Transporters"/>
</dbReference>
<keyword evidence="8" id="KW-0997">Cell inner membrane</keyword>
<evidence type="ECO:0000256" key="3">
    <source>
        <dbReference type="ARBA" id="ARBA00022448"/>
    </source>
</evidence>
<evidence type="ECO:0000313" key="11">
    <source>
        <dbReference type="Proteomes" id="UP000539372"/>
    </source>
</evidence>
<comment type="similarity">
    <text evidence="2 8">Belongs to the major facilitator superfamily. Bcr/CmlA family.</text>
</comment>
<keyword evidence="4" id="KW-1003">Cell membrane</keyword>
<organism evidence="10 11">
    <name type="scientific">Pacificispira spongiicola</name>
    <dbReference type="NCBI Taxonomy" id="2729598"/>
    <lineage>
        <taxon>Bacteria</taxon>
        <taxon>Pseudomonadati</taxon>
        <taxon>Pseudomonadota</taxon>
        <taxon>Alphaproteobacteria</taxon>
        <taxon>Rhodospirillales</taxon>
        <taxon>Rhodospirillaceae</taxon>
        <taxon>Pacificispira</taxon>
    </lineage>
</organism>
<proteinExistence type="inferred from homology"/>
<feature type="transmembrane region" description="Helical" evidence="8">
    <location>
        <begin position="306"/>
        <end position="324"/>
    </location>
</feature>
<accession>A0A7Y0E267</accession>
<dbReference type="Pfam" id="PF07690">
    <property type="entry name" value="MFS_1"/>
    <property type="match status" value="1"/>
</dbReference>
<feature type="transmembrane region" description="Helical" evidence="8">
    <location>
        <begin position="79"/>
        <end position="98"/>
    </location>
</feature>
<dbReference type="Proteomes" id="UP000539372">
    <property type="component" value="Unassembled WGS sequence"/>
</dbReference>
<dbReference type="AlphaFoldDB" id="A0A7Y0E267"/>
<dbReference type="GO" id="GO:1990961">
    <property type="term" value="P:xenobiotic detoxification by transmembrane export across the plasma membrane"/>
    <property type="evidence" value="ECO:0007669"/>
    <property type="project" value="InterPro"/>
</dbReference>
<dbReference type="EMBL" id="JABBNT010000003">
    <property type="protein sequence ID" value="NMM45091.1"/>
    <property type="molecule type" value="Genomic_DNA"/>
</dbReference>
<evidence type="ECO:0000256" key="5">
    <source>
        <dbReference type="ARBA" id="ARBA00022692"/>
    </source>
</evidence>
<keyword evidence="11" id="KW-1185">Reference proteome</keyword>
<evidence type="ECO:0000313" key="10">
    <source>
        <dbReference type="EMBL" id="NMM45091.1"/>
    </source>
</evidence>
<feature type="transmembrane region" description="Helical" evidence="8">
    <location>
        <begin position="217"/>
        <end position="246"/>
    </location>
</feature>
<keyword evidence="6 8" id="KW-1133">Transmembrane helix</keyword>
<feature type="transmembrane region" description="Helical" evidence="8">
    <location>
        <begin position="345"/>
        <end position="365"/>
    </location>
</feature>
<dbReference type="NCBIfam" id="TIGR00710">
    <property type="entry name" value="efflux_Bcr_CflA"/>
    <property type="match status" value="1"/>
</dbReference>
<comment type="caution">
    <text evidence="10">The sequence shown here is derived from an EMBL/GenBank/DDBJ whole genome shotgun (WGS) entry which is preliminary data.</text>
</comment>
<dbReference type="RefSeq" id="WP_169625464.1">
    <property type="nucleotide sequence ID" value="NZ_JABBNT010000003.1"/>
</dbReference>
<dbReference type="GO" id="GO:0042910">
    <property type="term" value="F:xenobiotic transmembrane transporter activity"/>
    <property type="evidence" value="ECO:0007669"/>
    <property type="project" value="InterPro"/>
</dbReference>
<dbReference type="InterPro" id="IPR020846">
    <property type="entry name" value="MFS_dom"/>
</dbReference>